<accession>A0A6H2A626</accession>
<dbReference type="SUPFAM" id="SSF46785">
    <property type="entry name" value="Winged helix' DNA-binding domain"/>
    <property type="match status" value="1"/>
</dbReference>
<proteinExistence type="predicted"/>
<organism evidence="1">
    <name type="scientific">viral metagenome</name>
    <dbReference type="NCBI Taxonomy" id="1070528"/>
    <lineage>
        <taxon>unclassified sequences</taxon>
        <taxon>metagenomes</taxon>
        <taxon>organismal metagenomes</taxon>
    </lineage>
</organism>
<dbReference type="EMBL" id="MT144557">
    <property type="protein sequence ID" value="QJA54995.1"/>
    <property type="molecule type" value="Genomic_DNA"/>
</dbReference>
<dbReference type="AlphaFoldDB" id="A0A6H2A626"/>
<name>A0A6H2A626_9ZZZZ</name>
<sequence length="41" mass="4853">MVLKKIKCKKCGYEWIPKIQKPKSCPSCKQYQEKKSHVTAR</sequence>
<dbReference type="InterPro" id="IPR036390">
    <property type="entry name" value="WH_DNA-bd_sf"/>
</dbReference>
<protein>
    <submittedName>
        <fullName evidence="1">Uncharacterized protein</fullName>
    </submittedName>
</protein>
<reference evidence="1" key="1">
    <citation type="submission" date="2020-03" db="EMBL/GenBank/DDBJ databases">
        <title>The deep terrestrial virosphere.</title>
        <authorList>
            <person name="Holmfeldt K."/>
            <person name="Nilsson E."/>
            <person name="Simone D."/>
            <person name="Lopez-Fernandez M."/>
            <person name="Wu X."/>
            <person name="de Brujin I."/>
            <person name="Lundin D."/>
            <person name="Andersson A."/>
            <person name="Bertilsson S."/>
            <person name="Dopson M."/>
        </authorList>
    </citation>
    <scope>NUCLEOTIDE SEQUENCE</scope>
    <source>
        <strain evidence="1">TM448A06397</strain>
    </source>
</reference>
<gene>
    <name evidence="1" type="ORF">TM448A06397_0007</name>
</gene>
<evidence type="ECO:0000313" key="1">
    <source>
        <dbReference type="EMBL" id="QJA54995.1"/>
    </source>
</evidence>